<accession>A0ABV8SNI9</accession>
<comment type="caution">
    <text evidence="2">The sequence shown here is derived from an EMBL/GenBank/DDBJ whole genome shotgun (WGS) entry which is preliminary data.</text>
</comment>
<sequence length="245" mass="27078">MALGTLRAKEILNVTERLPLLLLPGLLCDQRLWRDQARDLGDIAEPTLPDLTLDDSLSAMAKRVLDAAPERFALAALSMGGYVAFEILRQQPERVTRLALVDTSAALDSPQRVTQRLAGIQSLKHGRFFGVTTRMLPQLVHTQHVHGPIGEEVQAMAKRVGGEAFLRQQNAILNRPDSRPLLASIKVPTLVAVGDSDILTPPSDAEDMHRQIAGSTYHVFPECGHLPPMEVPEQTSQLLRRWLLE</sequence>
<reference evidence="3" key="1">
    <citation type="journal article" date="2019" name="Int. J. Syst. Evol. Microbiol.">
        <title>The Global Catalogue of Microorganisms (GCM) 10K type strain sequencing project: providing services to taxonomists for standard genome sequencing and annotation.</title>
        <authorList>
            <consortium name="The Broad Institute Genomics Platform"/>
            <consortium name="The Broad Institute Genome Sequencing Center for Infectious Disease"/>
            <person name="Wu L."/>
            <person name="Ma J."/>
        </authorList>
    </citation>
    <scope>NUCLEOTIDE SEQUENCE [LARGE SCALE GENOMIC DNA]</scope>
    <source>
        <strain evidence="3">CGMCC 1.10759</strain>
    </source>
</reference>
<dbReference type="Gene3D" id="3.40.50.1820">
    <property type="entry name" value="alpha/beta hydrolase"/>
    <property type="match status" value="1"/>
</dbReference>
<evidence type="ECO:0000259" key="1">
    <source>
        <dbReference type="Pfam" id="PF00561"/>
    </source>
</evidence>
<dbReference type="PANTHER" id="PTHR43798:SF29">
    <property type="entry name" value="AB HYDROLASE-1 DOMAIN-CONTAINING PROTEIN"/>
    <property type="match status" value="1"/>
</dbReference>
<feature type="domain" description="AB hydrolase-1" evidence="1">
    <location>
        <begin position="56"/>
        <end position="230"/>
    </location>
</feature>
<dbReference type="Pfam" id="PF00561">
    <property type="entry name" value="Abhydrolase_1"/>
    <property type="match status" value="1"/>
</dbReference>
<proteinExistence type="predicted"/>
<dbReference type="InterPro" id="IPR029058">
    <property type="entry name" value="AB_hydrolase_fold"/>
</dbReference>
<gene>
    <name evidence="2" type="ORF">ACFPN2_08585</name>
</gene>
<organism evidence="2 3">
    <name type="scientific">Steroidobacter flavus</name>
    <dbReference type="NCBI Taxonomy" id="1842136"/>
    <lineage>
        <taxon>Bacteria</taxon>
        <taxon>Pseudomonadati</taxon>
        <taxon>Pseudomonadota</taxon>
        <taxon>Gammaproteobacteria</taxon>
        <taxon>Steroidobacterales</taxon>
        <taxon>Steroidobacteraceae</taxon>
        <taxon>Steroidobacter</taxon>
    </lineage>
</organism>
<dbReference type="Proteomes" id="UP001595904">
    <property type="component" value="Unassembled WGS sequence"/>
</dbReference>
<dbReference type="PANTHER" id="PTHR43798">
    <property type="entry name" value="MONOACYLGLYCEROL LIPASE"/>
    <property type="match status" value="1"/>
</dbReference>
<name>A0ABV8SNI9_9GAMM</name>
<dbReference type="SUPFAM" id="SSF53474">
    <property type="entry name" value="alpha/beta-Hydrolases"/>
    <property type="match status" value="1"/>
</dbReference>
<keyword evidence="3" id="KW-1185">Reference proteome</keyword>
<dbReference type="InterPro" id="IPR000073">
    <property type="entry name" value="AB_hydrolase_1"/>
</dbReference>
<evidence type="ECO:0000313" key="3">
    <source>
        <dbReference type="Proteomes" id="UP001595904"/>
    </source>
</evidence>
<dbReference type="GO" id="GO:0016787">
    <property type="term" value="F:hydrolase activity"/>
    <property type="evidence" value="ECO:0007669"/>
    <property type="project" value="UniProtKB-KW"/>
</dbReference>
<keyword evidence="2" id="KW-0378">Hydrolase</keyword>
<dbReference type="InterPro" id="IPR050266">
    <property type="entry name" value="AB_hydrolase_sf"/>
</dbReference>
<evidence type="ECO:0000313" key="2">
    <source>
        <dbReference type="EMBL" id="MFC4309133.1"/>
    </source>
</evidence>
<dbReference type="RefSeq" id="WP_380596196.1">
    <property type="nucleotide sequence ID" value="NZ_JBHSDU010000003.1"/>
</dbReference>
<protein>
    <submittedName>
        <fullName evidence="2">Alpha/beta fold hydrolase</fullName>
    </submittedName>
</protein>
<dbReference type="EMBL" id="JBHSDU010000003">
    <property type="protein sequence ID" value="MFC4309133.1"/>
    <property type="molecule type" value="Genomic_DNA"/>
</dbReference>